<organism evidence="2 3">
    <name type="scientific">Mongoliitalea lutea</name>
    <dbReference type="NCBI Taxonomy" id="849756"/>
    <lineage>
        <taxon>Bacteria</taxon>
        <taxon>Pseudomonadati</taxon>
        <taxon>Bacteroidota</taxon>
        <taxon>Cytophagia</taxon>
        <taxon>Cytophagales</taxon>
        <taxon>Cyclobacteriaceae</taxon>
        <taxon>Mongoliitalea</taxon>
    </lineage>
</organism>
<feature type="signal peptide" evidence="1">
    <location>
        <begin position="1"/>
        <end position="19"/>
    </location>
</feature>
<evidence type="ECO:0000313" key="3">
    <source>
        <dbReference type="Proteomes" id="UP000642809"/>
    </source>
</evidence>
<dbReference type="RefSeq" id="WP_189586214.1">
    <property type="nucleotide sequence ID" value="NZ_BMYF01000029.1"/>
</dbReference>
<dbReference type="EMBL" id="BMYF01000029">
    <property type="protein sequence ID" value="GHB51991.1"/>
    <property type="molecule type" value="Genomic_DNA"/>
</dbReference>
<dbReference type="Pfam" id="PF07610">
    <property type="entry name" value="DUF1573"/>
    <property type="match status" value="1"/>
</dbReference>
<dbReference type="PROSITE" id="PS51257">
    <property type="entry name" value="PROKAR_LIPOPROTEIN"/>
    <property type="match status" value="1"/>
</dbReference>
<dbReference type="PANTHER" id="PTHR37833">
    <property type="entry name" value="LIPOPROTEIN-RELATED"/>
    <property type="match status" value="1"/>
</dbReference>
<reference evidence="2" key="1">
    <citation type="journal article" date="2014" name="Int. J. Syst. Evol. Microbiol.">
        <title>Complete genome sequence of Corynebacterium casei LMG S-19264T (=DSM 44701T), isolated from a smear-ripened cheese.</title>
        <authorList>
            <consortium name="US DOE Joint Genome Institute (JGI-PGF)"/>
            <person name="Walter F."/>
            <person name="Albersmeier A."/>
            <person name="Kalinowski J."/>
            <person name="Ruckert C."/>
        </authorList>
    </citation>
    <scope>NUCLEOTIDE SEQUENCE</scope>
    <source>
        <strain evidence="2">KCTC 23224</strain>
    </source>
</reference>
<evidence type="ECO:0000256" key="1">
    <source>
        <dbReference type="SAM" id="SignalP"/>
    </source>
</evidence>
<dbReference type="InterPro" id="IPR013783">
    <property type="entry name" value="Ig-like_fold"/>
</dbReference>
<dbReference type="Gene3D" id="2.60.40.10">
    <property type="entry name" value="Immunoglobulins"/>
    <property type="match status" value="1"/>
</dbReference>
<dbReference type="AlphaFoldDB" id="A0A8J3D0J6"/>
<evidence type="ECO:0000313" key="2">
    <source>
        <dbReference type="EMBL" id="GHB51991.1"/>
    </source>
</evidence>
<sequence length="185" mass="19688">MKYLKVSALMLGVALMVFACDSKTESNGEQAAKIADLEQKLARLEASQPIATPTNVSNSTPSDPTTLGQFKFEETEYNFGTINDGEVVEKIFKFTNEGQAPLVISNITASCGCTSPDWSKAPVKPGEEGFVKVVFNSTAKPGAQSPTVTIQANTSPSITRLSLRGNVTPKIVYNTSPAAGPVKRD</sequence>
<name>A0A8J3D0J6_9BACT</name>
<reference evidence="2" key="2">
    <citation type="submission" date="2020-09" db="EMBL/GenBank/DDBJ databases">
        <authorList>
            <person name="Sun Q."/>
            <person name="Kim S."/>
        </authorList>
    </citation>
    <scope>NUCLEOTIDE SEQUENCE</scope>
    <source>
        <strain evidence="2">KCTC 23224</strain>
    </source>
</reference>
<gene>
    <name evidence="2" type="ORF">GCM10008106_35910</name>
</gene>
<keyword evidence="1" id="KW-0732">Signal</keyword>
<dbReference type="Proteomes" id="UP000642809">
    <property type="component" value="Unassembled WGS sequence"/>
</dbReference>
<comment type="caution">
    <text evidence="2">The sequence shown here is derived from an EMBL/GenBank/DDBJ whole genome shotgun (WGS) entry which is preliminary data.</text>
</comment>
<keyword evidence="3" id="KW-1185">Reference proteome</keyword>
<evidence type="ECO:0008006" key="4">
    <source>
        <dbReference type="Google" id="ProtNLM"/>
    </source>
</evidence>
<dbReference type="PANTHER" id="PTHR37833:SF1">
    <property type="entry name" value="SIGNAL PEPTIDE PROTEIN"/>
    <property type="match status" value="1"/>
</dbReference>
<accession>A0A8J3D0J6</accession>
<protein>
    <recommendedName>
        <fullName evidence="4">DUF1573 domain-containing protein</fullName>
    </recommendedName>
</protein>
<proteinExistence type="predicted"/>
<feature type="chain" id="PRO_5035182629" description="DUF1573 domain-containing protein" evidence="1">
    <location>
        <begin position="20"/>
        <end position="185"/>
    </location>
</feature>
<dbReference type="InterPro" id="IPR011467">
    <property type="entry name" value="DUF1573"/>
</dbReference>